<feature type="signal peptide" evidence="9">
    <location>
        <begin position="1"/>
        <end position="17"/>
    </location>
</feature>
<feature type="compositionally biased region" description="Polar residues" evidence="8">
    <location>
        <begin position="195"/>
        <end position="218"/>
    </location>
</feature>
<dbReference type="OrthoDB" id="118256at2759"/>
<evidence type="ECO:0000259" key="11">
    <source>
        <dbReference type="Pfam" id="PF10290"/>
    </source>
</evidence>
<feature type="compositionally biased region" description="Polar residues" evidence="8">
    <location>
        <begin position="237"/>
        <end position="255"/>
    </location>
</feature>
<sequence>MIIIAPFVALLLPTAMAAAVTNHCDQASTFVDGNHYCSAVERVSFMDVSFSGSYNRVTGMPEGGACTYAVTPISGPLAPFDEDMSLQLRGPLEFRQLAVYYPQSGSDINKREPHAKVGHTHVKKHQHDHGYHHLHPRQPKLIIETDVVTETDYITIDAPEPTIAHQATTFATSTRSTVTHTETELADCDDDGDDQTSSAVNTPHSSPQAPLKSTPSSLAVSISTTPSTVSTVVSESQQAPSKPASTVSPNGATGSWSRASYYNSDSKTSQNITFLNNMGGGKSGVFSIPYGASLSYASADGSTSAASSEVFGGKLSSCQELSVFSDTACTEELCGFSRPGAVTRLGFGGKNVASGQKLLLMEFKMPHDSVPCQAQQDIPAIWMLNGKITRTGEYTCNCWSSGCGELDIFEVLSSGNNKCISTMHAGQANTQGAGFPDYFDRPVDSFVKAAVLLKGSNIIFQMLPSDFDFSDNMSVEQIANIENPSVPGLKAASAKFN</sequence>
<dbReference type="EC" id="3.2.1.39" evidence="3"/>
<accession>A0A6A6UTX8</accession>
<dbReference type="EMBL" id="MU004230">
    <property type="protein sequence ID" value="KAF2675270.1"/>
    <property type="molecule type" value="Genomic_DNA"/>
</dbReference>
<evidence type="ECO:0000256" key="4">
    <source>
        <dbReference type="ARBA" id="ARBA00022729"/>
    </source>
</evidence>
<evidence type="ECO:0000313" key="13">
    <source>
        <dbReference type="Proteomes" id="UP000799302"/>
    </source>
</evidence>
<dbReference type="Proteomes" id="UP000799302">
    <property type="component" value="Unassembled WGS sequence"/>
</dbReference>
<dbReference type="Pfam" id="PF10290">
    <property type="entry name" value="YJL171C_Tos1_N"/>
    <property type="match status" value="1"/>
</dbReference>
<feature type="chain" id="PRO_5025470142" description="glucan endo-1,3-beta-D-glucosidase" evidence="9">
    <location>
        <begin position="18"/>
        <end position="497"/>
    </location>
</feature>
<evidence type="ECO:0000256" key="2">
    <source>
        <dbReference type="ARBA" id="ARBA00006055"/>
    </source>
</evidence>
<feature type="domain" description="Cell wall protein YJL171C/Tos1 C-terminal" evidence="10">
    <location>
        <begin position="254"/>
        <end position="480"/>
    </location>
</feature>
<keyword evidence="7" id="KW-0961">Cell wall biogenesis/degradation</keyword>
<feature type="compositionally biased region" description="Acidic residues" evidence="8">
    <location>
        <begin position="184"/>
        <end position="194"/>
    </location>
</feature>
<gene>
    <name evidence="12" type="ORF">BT63DRAFT_409371</name>
</gene>
<feature type="compositionally biased region" description="Low complexity" evidence="8">
    <location>
        <begin position="169"/>
        <end position="180"/>
    </location>
</feature>
<keyword evidence="5" id="KW-0378">Hydrolase</keyword>
<feature type="region of interest" description="Disordered" evidence="8">
    <location>
        <begin position="169"/>
        <end position="218"/>
    </location>
</feature>
<evidence type="ECO:0000259" key="10">
    <source>
        <dbReference type="Pfam" id="PF10287"/>
    </source>
</evidence>
<evidence type="ECO:0000256" key="5">
    <source>
        <dbReference type="ARBA" id="ARBA00022801"/>
    </source>
</evidence>
<evidence type="ECO:0000256" key="9">
    <source>
        <dbReference type="SAM" id="SignalP"/>
    </source>
</evidence>
<comment type="similarity">
    <text evidence="2">Belongs to the PGA52 family.</text>
</comment>
<dbReference type="InterPro" id="IPR018805">
    <property type="entry name" value="YJL171C/Tos1_C"/>
</dbReference>
<keyword evidence="6" id="KW-0326">Glycosidase</keyword>
<dbReference type="InterPro" id="IPR018807">
    <property type="entry name" value="YJL171C/Tos1_N"/>
</dbReference>
<dbReference type="AlphaFoldDB" id="A0A6A6UTX8"/>
<comment type="catalytic activity">
    <reaction evidence="1">
        <text>Hydrolysis of (1-&gt;3)-beta-D-glucosidic linkages in (1-&gt;3)-beta-D-glucans.</text>
        <dbReference type="EC" id="3.2.1.39"/>
    </reaction>
</comment>
<evidence type="ECO:0000313" key="12">
    <source>
        <dbReference type="EMBL" id="KAF2675270.1"/>
    </source>
</evidence>
<evidence type="ECO:0000256" key="1">
    <source>
        <dbReference type="ARBA" id="ARBA00000382"/>
    </source>
</evidence>
<evidence type="ECO:0000256" key="8">
    <source>
        <dbReference type="SAM" id="MobiDB-lite"/>
    </source>
</evidence>
<feature type="domain" description="Cell wall protein YJL171C/Tos1 N-terminal" evidence="11">
    <location>
        <begin position="42"/>
        <end position="102"/>
    </location>
</feature>
<name>A0A6A6UTX8_9PEZI</name>
<evidence type="ECO:0000256" key="6">
    <source>
        <dbReference type="ARBA" id="ARBA00023295"/>
    </source>
</evidence>
<organism evidence="12 13">
    <name type="scientific">Microthyrium microscopicum</name>
    <dbReference type="NCBI Taxonomy" id="703497"/>
    <lineage>
        <taxon>Eukaryota</taxon>
        <taxon>Fungi</taxon>
        <taxon>Dikarya</taxon>
        <taxon>Ascomycota</taxon>
        <taxon>Pezizomycotina</taxon>
        <taxon>Dothideomycetes</taxon>
        <taxon>Dothideomycetes incertae sedis</taxon>
        <taxon>Microthyriales</taxon>
        <taxon>Microthyriaceae</taxon>
        <taxon>Microthyrium</taxon>
    </lineage>
</organism>
<feature type="region of interest" description="Disordered" evidence="8">
    <location>
        <begin position="231"/>
        <end position="255"/>
    </location>
</feature>
<dbReference type="Gene3D" id="2.60.120.200">
    <property type="match status" value="1"/>
</dbReference>
<dbReference type="GO" id="GO:0071555">
    <property type="term" value="P:cell wall organization"/>
    <property type="evidence" value="ECO:0007669"/>
    <property type="project" value="UniProtKB-KW"/>
</dbReference>
<keyword evidence="13" id="KW-1185">Reference proteome</keyword>
<evidence type="ECO:0000256" key="7">
    <source>
        <dbReference type="ARBA" id="ARBA00023316"/>
    </source>
</evidence>
<proteinExistence type="inferred from homology"/>
<dbReference type="PANTHER" id="PTHR31737:SF2">
    <property type="entry name" value="PROTEIN TOS1"/>
    <property type="match status" value="1"/>
</dbReference>
<dbReference type="GO" id="GO:0009277">
    <property type="term" value="C:fungal-type cell wall"/>
    <property type="evidence" value="ECO:0007669"/>
    <property type="project" value="TreeGrafter"/>
</dbReference>
<dbReference type="PANTHER" id="PTHR31737">
    <property type="entry name" value="PROTEIN TOS1"/>
    <property type="match status" value="1"/>
</dbReference>
<reference evidence="12" key="1">
    <citation type="journal article" date="2020" name="Stud. Mycol.">
        <title>101 Dothideomycetes genomes: a test case for predicting lifestyles and emergence of pathogens.</title>
        <authorList>
            <person name="Haridas S."/>
            <person name="Albert R."/>
            <person name="Binder M."/>
            <person name="Bloem J."/>
            <person name="Labutti K."/>
            <person name="Salamov A."/>
            <person name="Andreopoulos B."/>
            <person name="Baker S."/>
            <person name="Barry K."/>
            <person name="Bills G."/>
            <person name="Bluhm B."/>
            <person name="Cannon C."/>
            <person name="Castanera R."/>
            <person name="Culley D."/>
            <person name="Daum C."/>
            <person name="Ezra D."/>
            <person name="Gonzalez J."/>
            <person name="Henrissat B."/>
            <person name="Kuo A."/>
            <person name="Liang C."/>
            <person name="Lipzen A."/>
            <person name="Lutzoni F."/>
            <person name="Magnuson J."/>
            <person name="Mondo S."/>
            <person name="Nolan M."/>
            <person name="Ohm R."/>
            <person name="Pangilinan J."/>
            <person name="Park H.-J."/>
            <person name="Ramirez L."/>
            <person name="Alfaro M."/>
            <person name="Sun H."/>
            <person name="Tritt A."/>
            <person name="Yoshinaga Y."/>
            <person name="Zwiers L.-H."/>
            <person name="Turgeon B."/>
            <person name="Goodwin S."/>
            <person name="Spatafora J."/>
            <person name="Crous P."/>
            <person name="Grigoriev I."/>
        </authorList>
    </citation>
    <scope>NUCLEOTIDE SEQUENCE</scope>
    <source>
        <strain evidence="12">CBS 115976</strain>
    </source>
</reference>
<evidence type="ECO:0000256" key="3">
    <source>
        <dbReference type="ARBA" id="ARBA00012780"/>
    </source>
</evidence>
<keyword evidence="4 9" id="KW-0732">Signal</keyword>
<protein>
    <recommendedName>
        <fullName evidence="3">glucan endo-1,3-beta-D-glucosidase</fullName>
        <ecNumber evidence="3">3.2.1.39</ecNumber>
    </recommendedName>
</protein>
<dbReference type="Pfam" id="PF10287">
    <property type="entry name" value="YJL171C_Tos1_C"/>
    <property type="match status" value="1"/>
</dbReference>
<dbReference type="GO" id="GO:0042973">
    <property type="term" value="F:glucan endo-1,3-beta-D-glucosidase activity"/>
    <property type="evidence" value="ECO:0007669"/>
    <property type="project" value="UniProtKB-EC"/>
</dbReference>